<feature type="domain" description="C2 PI3K-type" evidence="11">
    <location>
        <begin position="74"/>
        <end position="251"/>
    </location>
</feature>
<dbReference type="GO" id="GO:0006897">
    <property type="term" value="P:endocytosis"/>
    <property type="evidence" value="ECO:0007669"/>
    <property type="project" value="TreeGrafter"/>
</dbReference>
<evidence type="ECO:0000259" key="10">
    <source>
        <dbReference type="PROSITE" id="PS51545"/>
    </source>
</evidence>
<dbReference type="GO" id="GO:0005524">
    <property type="term" value="F:ATP binding"/>
    <property type="evidence" value="ECO:0007669"/>
    <property type="project" value="UniProtKB-UniRule"/>
</dbReference>
<keyword evidence="5 7" id="KW-0067">ATP-binding</keyword>
<dbReference type="GO" id="GO:0000407">
    <property type="term" value="C:phagophore assembly site"/>
    <property type="evidence" value="ECO:0007669"/>
    <property type="project" value="TreeGrafter"/>
</dbReference>
<evidence type="ECO:0000256" key="4">
    <source>
        <dbReference type="ARBA" id="ARBA00022777"/>
    </source>
</evidence>
<dbReference type="PROSITE" id="PS00916">
    <property type="entry name" value="PI3_4_KINASE_2"/>
    <property type="match status" value="1"/>
</dbReference>
<keyword evidence="4 7" id="KW-0418">Kinase</keyword>
<sequence>MVQARAPLKLPASAVSCLSVVIHPARCVQLAIFAFPRDYDYLQFPSLIAQWTRDLEQAPVVKMEPFSFASSESLDYPVSIRIINLEGDETPFLHSTLLEKAELRHIGSNTSSHSDLYVTVQVWAGSKPLTVPVQTAYKSFRSERRWNEWLTLPINYKTLPLNSCLAITLWDSSPAGGKQARGHAIPFGGTTLPLFDRDNQVQKGRQKCMVHRHKNADGNDNTTTPAVPRKKREGTRKGVAPPVDKDAEELERMEKLFKKHEMGEIPRVDWLDQLVFRGFEKRGLQSAKASLKSMQRQRTTNGDASEKQGVPDDEKGIVDTESHPGYSKFQLNVELPRFDFPVVFADLEYDPPPISNLQHISASQSNVMLKPPPEVQFGPGINALGDAAGGPGSRLMKVYDPEVGARDNPAESKHRRLVRSQHRHGVLDKDLKPNAKVRDELNLIMSYSPTHTLTPEEKDLIWKFRYHLTRDKRAVTKFVKSVNWQDQSEAKQAVQVLGRWTEIDVDDALELLGPTFDNQAVRAYAVERLRKADDHELLLYLLQLVQALKYEHIRADSSQEAIQDSSLAQFLISRAAGNFLLGNYFHWYLMVECDDHSPEQGLDNRNIYRKVAYDFMTELVKRPNGVESRKTLLRQAELIAILSKISGEVKTSHESIAKKTDRVKHFLADPKNEILTIDPPLPLPLDPNMLVVGVVPDETTVFKSSLCPIKVTFKTTTGKKYPIIFKTGDDLRQDQLVIQIITLMDQLLQKENLDLKLSPYKILATSTTAGASQFVPSVSFQSIASKYKNNPALTYLKSNNPDDRQPLGLRQETLDTYVKSCAGYCVITYILGVGDRHLDNLLLAPDGHFFHADFGFILGRDPKPFAPVMKLSKEMVDCMGGVNSEHFKQFKQYCFLAYTALRKSSNLILNLFSLMVDANIPDIRLEPDKAVLKVRERFHLELTEEESMLFFERIIEDTLGAIAPVVIDKLHELVQAFRN</sequence>
<feature type="domain" description="PIK helical" evidence="10">
    <location>
        <begin position="428"/>
        <end position="614"/>
    </location>
</feature>
<feature type="region of interest" description="Disordered" evidence="8">
    <location>
        <begin position="287"/>
        <end position="323"/>
    </location>
</feature>
<dbReference type="PANTHER" id="PTHR10048:SF7">
    <property type="entry name" value="PHOSPHATIDYLINOSITOL 3-KINASE CATALYTIC SUBUNIT TYPE 3"/>
    <property type="match status" value="1"/>
</dbReference>
<dbReference type="InterPro" id="IPR057756">
    <property type="entry name" value="PI3-kinase_type3/VPS34_cat"/>
</dbReference>
<dbReference type="InterPro" id="IPR011009">
    <property type="entry name" value="Kinase-like_dom_sf"/>
</dbReference>
<feature type="domain" description="PI3K/PI4K catalytic" evidence="9">
    <location>
        <begin position="695"/>
        <end position="963"/>
    </location>
</feature>
<dbReference type="EMBL" id="LFIV01000135">
    <property type="protein sequence ID" value="KZL67887.1"/>
    <property type="molecule type" value="Genomic_DNA"/>
</dbReference>
<dbReference type="PIRSF" id="PIRSF000587">
    <property type="entry name" value="PI3K_Vps34"/>
    <property type="match status" value="1"/>
</dbReference>
<dbReference type="InterPro" id="IPR036940">
    <property type="entry name" value="PI3/4_kinase_cat_sf"/>
</dbReference>
<organism evidence="12 13">
    <name type="scientific">Colletotrichum tofieldiae</name>
    <dbReference type="NCBI Taxonomy" id="708197"/>
    <lineage>
        <taxon>Eukaryota</taxon>
        <taxon>Fungi</taxon>
        <taxon>Dikarya</taxon>
        <taxon>Ascomycota</taxon>
        <taxon>Pezizomycotina</taxon>
        <taxon>Sordariomycetes</taxon>
        <taxon>Hypocreomycetidae</taxon>
        <taxon>Glomerellales</taxon>
        <taxon>Glomerellaceae</taxon>
        <taxon>Colletotrichum</taxon>
        <taxon>Colletotrichum spaethianum species complex</taxon>
    </lineage>
</organism>
<dbReference type="SMART" id="SM00142">
    <property type="entry name" value="PI3K_C2"/>
    <property type="match status" value="1"/>
</dbReference>
<keyword evidence="3 7" id="KW-0547">Nucleotide-binding</keyword>
<dbReference type="InterPro" id="IPR035892">
    <property type="entry name" value="C2_domain_sf"/>
</dbReference>
<dbReference type="Gene3D" id="3.30.1010.10">
    <property type="entry name" value="Phosphatidylinositol 3-kinase Catalytic Subunit, Chain A, domain 4"/>
    <property type="match status" value="1"/>
</dbReference>
<dbReference type="InterPro" id="IPR008290">
    <property type="entry name" value="PI3K_Vps34"/>
</dbReference>
<dbReference type="FunFam" id="1.25.40.70:FF:000009">
    <property type="entry name" value="Phosphatidylinositol 3-kinase VPS34"/>
    <property type="match status" value="1"/>
</dbReference>
<evidence type="ECO:0000256" key="1">
    <source>
        <dbReference type="ARBA" id="ARBA00006209"/>
    </source>
</evidence>
<dbReference type="InterPro" id="IPR015433">
    <property type="entry name" value="PI3/4_kinase"/>
</dbReference>
<evidence type="ECO:0000313" key="12">
    <source>
        <dbReference type="EMBL" id="KZL67887.1"/>
    </source>
</evidence>
<dbReference type="FunFam" id="3.30.1010.10:FF:000002">
    <property type="entry name" value="Phosphatidylinositol 3-kinase catalytic subunit type 3"/>
    <property type="match status" value="1"/>
</dbReference>
<dbReference type="InterPro" id="IPR002420">
    <property type="entry name" value="PI3K-type_C2_dom"/>
</dbReference>
<dbReference type="SUPFAM" id="SSF49562">
    <property type="entry name" value="C2 domain (Calcium/lipid-binding domain, CaLB)"/>
    <property type="match status" value="1"/>
</dbReference>
<evidence type="ECO:0000259" key="9">
    <source>
        <dbReference type="PROSITE" id="PS50290"/>
    </source>
</evidence>
<dbReference type="SUPFAM" id="SSF48371">
    <property type="entry name" value="ARM repeat"/>
    <property type="match status" value="1"/>
</dbReference>
<evidence type="ECO:0000256" key="7">
    <source>
        <dbReference type="PIRNR" id="PIRNR000587"/>
    </source>
</evidence>
<dbReference type="CDD" id="cd00870">
    <property type="entry name" value="PI3Ka_III"/>
    <property type="match status" value="1"/>
</dbReference>
<dbReference type="Pfam" id="PF00792">
    <property type="entry name" value="PI3K_C2"/>
    <property type="match status" value="1"/>
</dbReference>
<name>A0A161Y7R7_9PEZI</name>
<dbReference type="Pfam" id="PF00613">
    <property type="entry name" value="PI3Ka"/>
    <property type="match status" value="1"/>
</dbReference>
<accession>A0A161Y7R7</accession>
<feature type="region of interest" description="Disordered" evidence="8">
    <location>
        <begin position="213"/>
        <end position="241"/>
    </location>
</feature>
<feature type="compositionally biased region" description="Basic and acidic residues" evidence="8">
    <location>
        <begin position="304"/>
        <end position="322"/>
    </location>
</feature>
<dbReference type="CDD" id="cd08397">
    <property type="entry name" value="C2_PI3K_class_III"/>
    <property type="match status" value="1"/>
</dbReference>
<dbReference type="InterPro" id="IPR001263">
    <property type="entry name" value="PI3K_accessory_dom"/>
</dbReference>
<feature type="region of interest" description="Disordered" evidence="8">
    <location>
        <begin position="404"/>
        <end position="424"/>
    </location>
</feature>
<dbReference type="STRING" id="708197.A0A161Y7R7"/>
<comment type="similarity">
    <text evidence="1">Belongs to the PI3/PI4-kinase family. Type III PI4K subfamily.</text>
</comment>
<dbReference type="SMART" id="SM00145">
    <property type="entry name" value="PI3Ka"/>
    <property type="match status" value="1"/>
</dbReference>
<evidence type="ECO:0000259" key="11">
    <source>
        <dbReference type="PROSITE" id="PS51547"/>
    </source>
</evidence>
<dbReference type="GO" id="GO:0034272">
    <property type="term" value="C:phosphatidylinositol 3-kinase complex, class III, type II"/>
    <property type="evidence" value="ECO:0007669"/>
    <property type="project" value="TreeGrafter"/>
</dbReference>
<reference evidence="12 13" key="1">
    <citation type="submission" date="2015-06" db="EMBL/GenBank/DDBJ databases">
        <title>Survival trade-offs in plant roots during colonization by closely related pathogenic and mutualistic fungi.</title>
        <authorList>
            <person name="Hacquard S."/>
            <person name="Kracher B."/>
            <person name="Hiruma K."/>
            <person name="Weinman A."/>
            <person name="Muench P."/>
            <person name="Garrido Oter R."/>
            <person name="Ver Loren van Themaat E."/>
            <person name="Dallerey J.-F."/>
            <person name="Damm U."/>
            <person name="Henrissat B."/>
            <person name="Lespinet O."/>
            <person name="Thon M."/>
            <person name="Kemen E."/>
            <person name="McHardy A.C."/>
            <person name="Schulze-Lefert P."/>
            <person name="O'Connell R.J."/>
        </authorList>
    </citation>
    <scope>NUCLEOTIDE SEQUENCE [LARGE SCALE GENOMIC DNA]</scope>
    <source>
        <strain evidence="12 13">0861</strain>
    </source>
</reference>
<evidence type="ECO:0000256" key="3">
    <source>
        <dbReference type="ARBA" id="ARBA00022741"/>
    </source>
</evidence>
<dbReference type="GO" id="GO:0048015">
    <property type="term" value="P:phosphatidylinositol-mediated signaling"/>
    <property type="evidence" value="ECO:0007669"/>
    <property type="project" value="TreeGrafter"/>
</dbReference>
<gene>
    <name evidence="12" type="ORF">CT0861_07490</name>
</gene>
<dbReference type="InterPro" id="IPR000403">
    <property type="entry name" value="PI3/4_kinase_cat_dom"/>
</dbReference>
<dbReference type="Gene3D" id="1.25.40.70">
    <property type="entry name" value="Phosphatidylinositol 3-kinase, accessory domain (PIK)"/>
    <property type="match status" value="1"/>
</dbReference>
<dbReference type="GO" id="GO:0000045">
    <property type="term" value="P:autophagosome assembly"/>
    <property type="evidence" value="ECO:0007669"/>
    <property type="project" value="TreeGrafter"/>
</dbReference>
<dbReference type="EC" id="2.7.1.137" evidence="7"/>
<dbReference type="Gene3D" id="2.60.40.150">
    <property type="entry name" value="C2 domain"/>
    <property type="match status" value="1"/>
</dbReference>
<comment type="caution">
    <text evidence="12">The sequence shown here is derived from an EMBL/GenBank/DDBJ whole genome shotgun (WGS) entry which is preliminary data.</text>
</comment>
<dbReference type="Proteomes" id="UP000076552">
    <property type="component" value="Unassembled WGS sequence"/>
</dbReference>
<dbReference type="GO" id="GO:0034271">
    <property type="term" value="C:phosphatidylinositol 3-kinase complex, class III, type I"/>
    <property type="evidence" value="ECO:0007669"/>
    <property type="project" value="TreeGrafter"/>
</dbReference>
<dbReference type="CDD" id="cd00896">
    <property type="entry name" value="PI3Kc_III"/>
    <property type="match status" value="1"/>
</dbReference>
<feature type="compositionally biased region" description="Polar residues" evidence="8">
    <location>
        <begin position="292"/>
        <end position="303"/>
    </location>
</feature>
<dbReference type="Pfam" id="PF00454">
    <property type="entry name" value="PI3_PI4_kinase"/>
    <property type="match status" value="1"/>
</dbReference>
<evidence type="ECO:0000256" key="6">
    <source>
        <dbReference type="ARBA" id="ARBA00023985"/>
    </source>
</evidence>
<dbReference type="SMART" id="SM00146">
    <property type="entry name" value="PI3Kc"/>
    <property type="match status" value="1"/>
</dbReference>
<dbReference type="InterPro" id="IPR018936">
    <property type="entry name" value="PI3/4_kinase_CS"/>
</dbReference>
<dbReference type="AlphaFoldDB" id="A0A161Y7R7"/>
<dbReference type="GO" id="GO:0005768">
    <property type="term" value="C:endosome"/>
    <property type="evidence" value="ECO:0007669"/>
    <property type="project" value="TreeGrafter"/>
</dbReference>
<evidence type="ECO:0000256" key="2">
    <source>
        <dbReference type="ARBA" id="ARBA00022679"/>
    </source>
</evidence>
<dbReference type="PROSITE" id="PS51545">
    <property type="entry name" value="PIK_HELICAL"/>
    <property type="match status" value="1"/>
</dbReference>
<dbReference type="Gene3D" id="1.10.1070.11">
    <property type="entry name" value="Phosphatidylinositol 3-/4-kinase, catalytic domain"/>
    <property type="match status" value="1"/>
</dbReference>
<dbReference type="InterPro" id="IPR042236">
    <property type="entry name" value="PI3K_accessory_sf"/>
</dbReference>
<proteinExistence type="inferred from homology"/>
<evidence type="ECO:0000256" key="8">
    <source>
        <dbReference type="SAM" id="MobiDB-lite"/>
    </source>
</evidence>
<dbReference type="PROSITE" id="PS50290">
    <property type="entry name" value="PI3_4_KINASE_3"/>
    <property type="match status" value="1"/>
</dbReference>
<evidence type="ECO:0000313" key="13">
    <source>
        <dbReference type="Proteomes" id="UP000076552"/>
    </source>
</evidence>
<dbReference type="PROSITE" id="PS51547">
    <property type="entry name" value="C2_PI3K"/>
    <property type="match status" value="1"/>
</dbReference>
<evidence type="ECO:0000256" key="5">
    <source>
        <dbReference type="ARBA" id="ARBA00022840"/>
    </source>
</evidence>
<feature type="compositionally biased region" description="Basic residues" evidence="8">
    <location>
        <begin position="413"/>
        <end position="424"/>
    </location>
</feature>
<keyword evidence="13" id="KW-1185">Reference proteome</keyword>
<dbReference type="SUPFAM" id="SSF56112">
    <property type="entry name" value="Protein kinase-like (PK-like)"/>
    <property type="match status" value="1"/>
</dbReference>
<dbReference type="InterPro" id="IPR016024">
    <property type="entry name" value="ARM-type_fold"/>
</dbReference>
<dbReference type="FunFam" id="1.10.1070.11:FF:000002">
    <property type="entry name" value="Phosphatidylinositol 3-kinase catalytic subunit type 3"/>
    <property type="match status" value="1"/>
</dbReference>
<dbReference type="PROSITE" id="PS00915">
    <property type="entry name" value="PI3_4_KINASE_1"/>
    <property type="match status" value="1"/>
</dbReference>
<protein>
    <recommendedName>
        <fullName evidence="7">Phosphatidylinositol 3-kinase VPS34</fullName>
        <ecNumber evidence="7">2.7.1.137</ecNumber>
    </recommendedName>
</protein>
<dbReference type="PANTHER" id="PTHR10048">
    <property type="entry name" value="PHOSPHATIDYLINOSITOL KINASE"/>
    <property type="match status" value="1"/>
</dbReference>
<dbReference type="GO" id="GO:0005777">
    <property type="term" value="C:peroxisome"/>
    <property type="evidence" value="ECO:0007669"/>
    <property type="project" value="TreeGrafter"/>
</dbReference>
<comment type="catalytic activity">
    <reaction evidence="6">
        <text>a 1,2-diacyl-sn-glycero-3-phospho-(1D-myo-inositol) + ATP = a 1,2-diacyl-sn-glycero-3-phospho-(1D-myo-inositol-3-phosphate) + ADP + H(+)</text>
        <dbReference type="Rhea" id="RHEA:12709"/>
        <dbReference type="ChEBI" id="CHEBI:15378"/>
        <dbReference type="ChEBI" id="CHEBI:30616"/>
        <dbReference type="ChEBI" id="CHEBI:57880"/>
        <dbReference type="ChEBI" id="CHEBI:58088"/>
        <dbReference type="ChEBI" id="CHEBI:456216"/>
        <dbReference type="EC" id="2.7.1.137"/>
    </reaction>
    <physiologicalReaction direction="left-to-right" evidence="6">
        <dbReference type="Rhea" id="RHEA:12710"/>
    </physiologicalReaction>
</comment>
<dbReference type="GO" id="GO:0016303">
    <property type="term" value="F:1-phosphatidylinositol-3-kinase activity"/>
    <property type="evidence" value="ECO:0007669"/>
    <property type="project" value="UniProtKB-UniRule"/>
</dbReference>
<keyword evidence="2 7" id="KW-0808">Transferase</keyword>